<proteinExistence type="predicted"/>
<sequence length="396" mass="41860">MALINIGLLNNGTTTIDSSNAGTSADTISLGLVSNGTVIVDGVDVTISNIVGGGILSNTVVQAINGANVTFTGGLAGVGAGSTFVYQPGANSSIEVQTGLLNVGLLNGVTVDFANANGTGTFIYNSGGINLNLSTPPNVINVQTGDKIEVVGTTAVSQSGNTITFTTPGLLGIPTTVASYTIPAGVTYTYDDASDTLTFTSCFLRGTLIRTPEGDLPVEDLRVGDLVVTHKGVAEIRWVGRRRLDPKAIDKPRDTLPVRMKAGSIAENVPERDLLISPDHCMFMEESLIPAKFLVNGTTITQETVLEPFEYYHIELEQHSIILAEGAQTETYLDLGGRLSFLEPGVLRFGSYAGTRNWNDWCYPPVYAGAVLEKARHVLSTRAQELGYVVEDAKAS</sequence>
<dbReference type="SUPFAM" id="SSF51294">
    <property type="entry name" value="Hedgehog/intein (Hint) domain"/>
    <property type="match status" value="1"/>
</dbReference>
<dbReference type="GeneID" id="86852297"/>
<dbReference type="RefSeq" id="WP_012650450.1">
    <property type="nucleotide sequence ID" value="NZ_BAYX01000005.1"/>
</dbReference>
<dbReference type="InterPro" id="IPR036844">
    <property type="entry name" value="Hint_dom_sf"/>
</dbReference>
<dbReference type="AlphaFoldDB" id="A0AA87U4K6"/>
<evidence type="ECO:0000313" key="2">
    <source>
        <dbReference type="EMBL" id="GAJ93249.1"/>
    </source>
</evidence>
<dbReference type="InterPro" id="IPR028992">
    <property type="entry name" value="Hedgehog/Intein_dom"/>
</dbReference>
<dbReference type="Gene3D" id="2.170.16.10">
    <property type="entry name" value="Hedgehog/Intein (Hint) domain"/>
    <property type="match status" value="1"/>
</dbReference>
<evidence type="ECO:0000259" key="1">
    <source>
        <dbReference type="Pfam" id="PF13403"/>
    </source>
</evidence>
<dbReference type="Proteomes" id="UP000026941">
    <property type="component" value="Unassembled WGS sequence"/>
</dbReference>
<dbReference type="EMBL" id="BAYX01000005">
    <property type="protein sequence ID" value="GAJ93249.1"/>
    <property type="molecule type" value="Genomic_DNA"/>
</dbReference>
<comment type="caution">
    <text evidence="2">The sequence shown here is derived from an EMBL/GenBank/DDBJ whole genome shotgun (WGS) entry which is preliminary data.</text>
</comment>
<gene>
    <name evidence="2" type="ORF">RRH01S_05_03230</name>
</gene>
<protein>
    <recommendedName>
        <fullName evidence="1">Hedgehog/Intein (Hint) domain-containing protein</fullName>
    </recommendedName>
</protein>
<name>A0AA87U4K6_RHIRH</name>
<reference evidence="2 3" key="1">
    <citation type="submission" date="2014-05" db="EMBL/GenBank/DDBJ databases">
        <title>Whole genome shotgun sequence of Rhizobium rhizogenes NBRC 13257.</title>
        <authorList>
            <person name="Katano-Makiyama Y."/>
            <person name="Hosoyama A."/>
            <person name="Hashimoto M."/>
            <person name="Hosoyama Y."/>
            <person name="Noguchi M."/>
            <person name="Tsuchikane K."/>
            <person name="Kimura A."/>
            <person name="Ohji S."/>
            <person name="Ichikawa N."/>
            <person name="Yamazoe A."/>
            <person name="Fujita N."/>
        </authorList>
    </citation>
    <scope>NUCLEOTIDE SEQUENCE [LARGE SCALE GENOMIC DNA]</scope>
    <source>
        <strain evidence="2 3">NBRC 13257</strain>
    </source>
</reference>
<feature type="domain" description="Hedgehog/Intein (Hint)" evidence="1">
    <location>
        <begin position="202"/>
        <end position="334"/>
    </location>
</feature>
<organism evidence="2 3">
    <name type="scientific">Rhizobium rhizogenes NBRC 13257</name>
    <dbReference type="NCBI Taxonomy" id="1220581"/>
    <lineage>
        <taxon>Bacteria</taxon>
        <taxon>Pseudomonadati</taxon>
        <taxon>Pseudomonadota</taxon>
        <taxon>Alphaproteobacteria</taxon>
        <taxon>Hyphomicrobiales</taxon>
        <taxon>Rhizobiaceae</taxon>
        <taxon>Rhizobium/Agrobacterium group</taxon>
        <taxon>Rhizobium</taxon>
    </lineage>
</organism>
<accession>A0AA87U4K6</accession>
<dbReference type="Pfam" id="PF13403">
    <property type="entry name" value="Hint_2"/>
    <property type="match status" value="1"/>
</dbReference>
<evidence type="ECO:0000313" key="3">
    <source>
        <dbReference type="Proteomes" id="UP000026941"/>
    </source>
</evidence>